<organism evidence="5 6">
    <name type="scientific">Thecamonas trahens ATCC 50062</name>
    <dbReference type="NCBI Taxonomy" id="461836"/>
    <lineage>
        <taxon>Eukaryota</taxon>
        <taxon>Apusozoa</taxon>
        <taxon>Apusomonadida</taxon>
        <taxon>Apusomonadidae</taxon>
        <taxon>Thecamonas</taxon>
    </lineage>
</organism>
<dbReference type="GO" id="GO:0016298">
    <property type="term" value="F:lipase activity"/>
    <property type="evidence" value="ECO:0007669"/>
    <property type="project" value="InterPro"/>
</dbReference>
<dbReference type="OrthoDB" id="448051at2759"/>
<comment type="subcellular location">
    <subcellularLocation>
        <location evidence="1">Lipid droplet</location>
    </subcellularLocation>
</comment>
<evidence type="ECO:0000313" key="5">
    <source>
        <dbReference type="EMBL" id="KNC47402.1"/>
    </source>
</evidence>
<evidence type="ECO:0000256" key="1">
    <source>
        <dbReference type="ARBA" id="ARBA00004502"/>
    </source>
</evidence>
<dbReference type="PANTHER" id="PTHR13390">
    <property type="entry name" value="LIPASE"/>
    <property type="match status" value="1"/>
</dbReference>
<evidence type="ECO:0000256" key="3">
    <source>
        <dbReference type="ARBA" id="ARBA00022677"/>
    </source>
</evidence>
<dbReference type="PANTHER" id="PTHR13390:SF0">
    <property type="entry name" value="LIPID DROPLET-ASSOCIATED HYDROLASE"/>
    <property type="match status" value="1"/>
</dbReference>
<keyword evidence="3" id="KW-0551">Lipid droplet</keyword>
<dbReference type="OMA" id="ANFATYL"/>
<keyword evidence="4" id="KW-0378">Hydrolase</keyword>
<evidence type="ECO:0008006" key="7">
    <source>
        <dbReference type="Google" id="ProtNLM"/>
    </source>
</evidence>
<evidence type="ECO:0000256" key="2">
    <source>
        <dbReference type="ARBA" id="ARBA00008300"/>
    </source>
</evidence>
<dbReference type="InterPro" id="IPR029058">
    <property type="entry name" value="AB_hydrolase_fold"/>
</dbReference>
<name>A0A0L0D4V6_THETB</name>
<gene>
    <name evidence="5" type="ORF">AMSG_03836</name>
</gene>
<keyword evidence="6" id="KW-1185">Reference proteome</keyword>
<evidence type="ECO:0000313" key="6">
    <source>
        <dbReference type="Proteomes" id="UP000054408"/>
    </source>
</evidence>
<dbReference type="RefSeq" id="XP_013759740.1">
    <property type="nucleotide sequence ID" value="XM_013904286.1"/>
</dbReference>
<dbReference type="InterPro" id="IPR019363">
    <property type="entry name" value="LDAH"/>
</dbReference>
<sequence>MEVIRVRVGGVVTQVLQHPEARVLLPPDAEAPAEPPSTVLLLVPGNPGIVSFYEPFLLALYAAWGGKVAVAAVSHVGHIAGLPNEVEVPSLDLPFASHIAGEPQLAPTRLSWDLESQIAHKSAILRAIAESPATAAAPKFVLAGHSIGAHIVTQLMLQSASAAGAASGEAAAPGVDIIRGINLFPTLHSMKEHAGVLNYVTLPGLRHAAAAAVAVMGALPGRLVKPVMRMASDAAADDRTADIVLSSFSFSTAAAVLGMARTEFVTVNAVPDLSPIIDDLVFYYGVDDGWAPINHAHMTREAYPDHPHVYIDATGAPHAFVVDSSEDVAAELVRLLKGDLFPADPSPAS</sequence>
<accession>A0A0L0D4V6</accession>
<dbReference type="SUPFAM" id="SSF53474">
    <property type="entry name" value="alpha/beta-Hydrolases"/>
    <property type="match status" value="1"/>
</dbReference>
<dbReference type="GeneID" id="25563409"/>
<dbReference type="Proteomes" id="UP000054408">
    <property type="component" value="Unassembled WGS sequence"/>
</dbReference>
<dbReference type="GO" id="GO:0005811">
    <property type="term" value="C:lipid droplet"/>
    <property type="evidence" value="ECO:0007669"/>
    <property type="project" value="UniProtKB-SubCell"/>
</dbReference>
<protein>
    <recommendedName>
        <fullName evidence="7">AB hydrolase-1 domain-containing protein</fullName>
    </recommendedName>
</protein>
<reference evidence="5 6" key="1">
    <citation type="submission" date="2010-05" db="EMBL/GenBank/DDBJ databases">
        <title>The Genome Sequence of Thecamonas trahens ATCC 50062.</title>
        <authorList>
            <consortium name="The Broad Institute Genome Sequencing Platform"/>
            <person name="Russ C."/>
            <person name="Cuomo C."/>
            <person name="Shea T."/>
            <person name="Young S.K."/>
            <person name="Zeng Q."/>
            <person name="Koehrsen M."/>
            <person name="Haas B."/>
            <person name="Borodovsky M."/>
            <person name="Guigo R."/>
            <person name="Alvarado L."/>
            <person name="Berlin A."/>
            <person name="Bochicchio J."/>
            <person name="Borenstein D."/>
            <person name="Chapman S."/>
            <person name="Chen Z."/>
            <person name="Freedman E."/>
            <person name="Gellesch M."/>
            <person name="Goldberg J."/>
            <person name="Griggs A."/>
            <person name="Gujja S."/>
            <person name="Heilman E."/>
            <person name="Heiman D."/>
            <person name="Hepburn T."/>
            <person name="Howarth C."/>
            <person name="Jen D."/>
            <person name="Larson L."/>
            <person name="Mehta T."/>
            <person name="Park D."/>
            <person name="Pearson M."/>
            <person name="Roberts A."/>
            <person name="Saif S."/>
            <person name="Shenoy N."/>
            <person name="Sisk P."/>
            <person name="Stolte C."/>
            <person name="Sykes S."/>
            <person name="Thomson T."/>
            <person name="Walk T."/>
            <person name="White J."/>
            <person name="Yandava C."/>
            <person name="Burger G."/>
            <person name="Gray M.W."/>
            <person name="Holland P.W.H."/>
            <person name="King N."/>
            <person name="Lang F.B.F."/>
            <person name="Roger A.J."/>
            <person name="Ruiz-Trillo I."/>
            <person name="Lander E."/>
            <person name="Nusbaum C."/>
        </authorList>
    </citation>
    <scope>NUCLEOTIDE SEQUENCE [LARGE SCALE GENOMIC DNA]</scope>
    <source>
        <strain evidence="5 6">ATCC 50062</strain>
    </source>
</reference>
<dbReference type="GO" id="GO:0019915">
    <property type="term" value="P:lipid storage"/>
    <property type="evidence" value="ECO:0007669"/>
    <property type="project" value="InterPro"/>
</dbReference>
<comment type="similarity">
    <text evidence="2">Belongs to the AB hydrolase superfamily. LDAH family.</text>
</comment>
<dbReference type="Pfam" id="PF10230">
    <property type="entry name" value="LIDHydrolase"/>
    <property type="match status" value="1"/>
</dbReference>
<dbReference type="eggNOG" id="KOG3975">
    <property type="taxonomic scope" value="Eukaryota"/>
</dbReference>
<dbReference type="AlphaFoldDB" id="A0A0L0D4V6"/>
<proteinExistence type="inferred from homology"/>
<evidence type="ECO:0000256" key="4">
    <source>
        <dbReference type="ARBA" id="ARBA00022801"/>
    </source>
</evidence>
<dbReference type="EMBL" id="GL349446">
    <property type="protein sequence ID" value="KNC47402.1"/>
    <property type="molecule type" value="Genomic_DNA"/>
</dbReference>
<dbReference type="Gene3D" id="3.40.50.1820">
    <property type="entry name" value="alpha/beta hydrolase"/>
    <property type="match status" value="1"/>
</dbReference>